<dbReference type="SUPFAM" id="SSF50494">
    <property type="entry name" value="Trypsin-like serine proteases"/>
    <property type="match status" value="2"/>
</dbReference>
<name>A0AAV2R9C5_MEGNR</name>
<organism evidence="7 8">
    <name type="scientific">Meganyctiphanes norvegica</name>
    <name type="common">Northern krill</name>
    <name type="synonym">Thysanopoda norvegica</name>
    <dbReference type="NCBI Taxonomy" id="48144"/>
    <lineage>
        <taxon>Eukaryota</taxon>
        <taxon>Metazoa</taxon>
        <taxon>Ecdysozoa</taxon>
        <taxon>Arthropoda</taxon>
        <taxon>Crustacea</taxon>
        <taxon>Multicrustacea</taxon>
        <taxon>Malacostraca</taxon>
        <taxon>Eumalacostraca</taxon>
        <taxon>Eucarida</taxon>
        <taxon>Euphausiacea</taxon>
        <taxon>Euphausiidae</taxon>
        <taxon>Meganyctiphanes</taxon>
    </lineage>
</organism>
<dbReference type="Pfam" id="PF00089">
    <property type="entry name" value="Trypsin"/>
    <property type="match status" value="1"/>
</dbReference>
<sequence>MENKMLMLVRVMPGGPMTFANSNGLMIAIGLIAKGINCPTIPSSIGFYTNIIQYVDWIYEKTGMLRKYAPKINAITYRPPTHHTTFQRQPDVRFSGSTNVFTGKCGSYAAVSKGLSPLTSTSSSLLYEKGGTVSLHNSTTDLSSRTHFCGAALISDRFLLTAAHCMVYNNNKGLISINMGKEDLDENPFPGPNTYEVEDVYVHPAYENRHGYNDIAILKTKRKVKFSQKIWPFCLPYTGERLQDHSPVAVDGWGQIDQSSIIKRSFFNTVENNRCDNRWRKEASELYDVIKQHSYPNGLTNQILCAGKENIDACEGDAGGPMTFANNKGLMIVVGLIAKGINCPAIPSSMGFYTNVVYYLNWIHENTRLPRKSAPLINAPMPRPSPPPANKPSQRQDVRFNGPPNRFTGGCPSSNHKYSHNHSITVPEMHQKHLTELIILNCSTTCLIEECVLLQEDTIMCVHLEYAEEHCILFNGKKSKYLVCGNYKYNPTVK</sequence>
<dbReference type="PRINTS" id="PR00722">
    <property type="entry name" value="CHYMOTRYPSIN"/>
</dbReference>
<reference evidence="7 8" key="1">
    <citation type="submission" date="2024-05" db="EMBL/GenBank/DDBJ databases">
        <authorList>
            <person name="Wallberg A."/>
        </authorList>
    </citation>
    <scope>NUCLEOTIDE SEQUENCE [LARGE SCALE GENOMIC DNA]</scope>
</reference>
<dbReference type="InterPro" id="IPR018114">
    <property type="entry name" value="TRYPSIN_HIS"/>
</dbReference>
<dbReference type="InterPro" id="IPR001314">
    <property type="entry name" value="Peptidase_S1A"/>
</dbReference>
<dbReference type="Gene3D" id="2.40.10.10">
    <property type="entry name" value="Trypsin-like serine proteases"/>
    <property type="match status" value="2"/>
</dbReference>
<evidence type="ECO:0000313" key="8">
    <source>
        <dbReference type="Proteomes" id="UP001497623"/>
    </source>
</evidence>
<feature type="non-terminal residue" evidence="7">
    <location>
        <position position="494"/>
    </location>
</feature>
<evidence type="ECO:0000256" key="5">
    <source>
        <dbReference type="SAM" id="MobiDB-lite"/>
    </source>
</evidence>
<protein>
    <recommendedName>
        <fullName evidence="6">Peptidase S1 domain-containing protein</fullName>
    </recommendedName>
</protein>
<keyword evidence="3" id="KW-0325">Glycoprotein</keyword>
<dbReference type="SMART" id="SM00020">
    <property type="entry name" value="Tryp_SPc"/>
    <property type="match status" value="1"/>
</dbReference>
<gene>
    <name evidence="7" type="ORF">MNOR_LOCUS21258</name>
</gene>
<dbReference type="InterPro" id="IPR051487">
    <property type="entry name" value="Ser/Thr_Proteases_Immune/Dev"/>
</dbReference>
<evidence type="ECO:0000259" key="6">
    <source>
        <dbReference type="PROSITE" id="PS50240"/>
    </source>
</evidence>
<dbReference type="PROSITE" id="PS50240">
    <property type="entry name" value="TRYPSIN_DOM"/>
    <property type="match status" value="1"/>
</dbReference>
<dbReference type="EMBL" id="CAXKWB010016999">
    <property type="protein sequence ID" value="CAL4117661.1"/>
    <property type="molecule type" value="Genomic_DNA"/>
</dbReference>
<dbReference type="PROSITE" id="PS00134">
    <property type="entry name" value="TRYPSIN_HIS"/>
    <property type="match status" value="1"/>
</dbReference>
<evidence type="ECO:0000313" key="7">
    <source>
        <dbReference type="EMBL" id="CAL4117661.1"/>
    </source>
</evidence>
<keyword evidence="2" id="KW-1015">Disulfide bond</keyword>
<dbReference type="InterPro" id="IPR043504">
    <property type="entry name" value="Peptidase_S1_PA_chymotrypsin"/>
</dbReference>
<keyword evidence="1" id="KW-0732">Signal</keyword>
<dbReference type="InterPro" id="IPR001254">
    <property type="entry name" value="Trypsin_dom"/>
</dbReference>
<dbReference type="CDD" id="cd00190">
    <property type="entry name" value="Tryp_SPc"/>
    <property type="match status" value="1"/>
</dbReference>
<dbReference type="Proteomes" id="UP001497623">
    <property type="component" value="Unassembled WGS sequence"/>
</dbReference>
<dbReference type="FunFam" id="2.40.10.10:FF:000028">
    <property type="entry name" value="Serine protease easter"/>
    <property type="match status" value="1"/>
</dbReference>
<feature type="compositionally biased region" description="Pro residues" evidence="5">
    <location>
        <begin position="381"/>
        <end position="390"/>
    </location>
</feature>
<evidence type="ECO:0000256" key="3">
    <source>
        <dbReference type="ARBA" id="ARBA00023180"/>
    </source>
</evidence>
<feature type="domain" description="Peptidase S1" evidence="6">
    <location>
        <begin position="111"/>
        <end position="368"/>
    </location>
</feature>
<keyword evidence="8" id="KW-1185">Reference proteome</keyword>
<dbReference type="AlphaFoldDB" id="A0AAV2R9C5"/>
<dbReference type="GO" id="GO:0006508">
    <property type="term" value="P:proteolysis"/>
    <property type="evidence" value="ECO:0007669"/>
    <property type="project" value="InterPro"/>
</dbReference>
<feature type="region of interest" description="Disordered" evidence="5">
    <location>
        <begin position="374"/>
        <end position="406"/>
    </location>
</feature>
<evidence type="ECO:0000256" key="4">
    <source>
        <dbReference type="ARBA" id="ARBA00024195"/>
    </source>
</evidence>
<comment type="similarity">
    <text evidence="4">Belongs to the peptidase S1 family. CLIP subfamily.</text>
</comment>
<dbReference type="InterPro" id="IPR009003">
    <property type="entry name" value="Peptidase_S1_PA"/>
</dbReference>
<proteinExistence type="inferred from homology"/>
<accession>A0AAV2R9C5</accession>
<evidence type="ECO:0000256" key="2">
    <source>
        <dbReference type="ARBA" id="ARBA00023157"/>
    </source>
</evidence>
<dbReference type="GO" id="GO:0004252">
    <property type="term" value="F:serine-type endopeptidase activity"/>
    <property type="evidence" value="ECO:0007669"/>
    <property type="project" value="InterPro"/>
</dbReference>
<dbReference type="PANTHER" id="PTHR24256">
    <property type="entry name" value="TRYPTASE-RELATED"/>
    <property type="match status" value="1"/>
</dbReference>
<comment type="caution">
    <text evidence="7">The sequence shown here is derived from an EMBL/GenBank/DDBJ whole genome shotgun (WGS) entry which is preliminary data.</text>
</comment>
<evidence type="ECO:0000256" key="1">
    <source>
        <dbReference type="ARBA" id="ARBA00022729"/>
    </source>
</evidence>